<reference evidence="2 3" key="1">
    <citation type="submission" date="2019-07" db="EMBL/GenBank/DDBJ databases">
        <title>Whole genome shotgun sequence of Lactobacillus rapi NBRC 109618.</title>
        <authorList>
            <person name="Hosoyama A."/>
            <person name="Uohara A."/>
            <person name="Ohji S."/>
            <person name="Ichikawa N."/>
        </authorList>
    </citation>
    <scope>NUCLEOTIDE SEQUENCE [LARGE SCALE GENOMIC DNA]</scope>
    <source>
        <strain evidence="2 3">NBRC 109618</strain>
    </source>
</reference>
<dbReference type="AlphaFoldDB" id="A0A512PLM4"/>
<dbReference type="OrthoDB" id="9974233at2"/>
<organism evidence="2 3">
    <name type="scientific">Lentilactobacillus rapi</name>
    <dbReference type="NCBI Taxonomy" id="481723"/>
    <lineage>
        <taxon>Bacteria</taxon>
        <taxon>Bacillati</taxon>
        <taxon>Bacillota</taxon>
        <taxon>Bacilli</taxon>
        <taxon>Lactobacillales</taxon>
        <taxon>Lactobacillaceae</taxon>
        <taxon>Lentilactobacillus</taxon>
    </lineage>
</organism>
<accession>A0A512PLM4</accession>
<evidence type="ECO:0000313" key="3">
    <source>
        <dbReference type="Proteomes" id="UP000321569"/>
    </source>
</evidence>
<proteinExistence type="predicted"/>
<evidence type="ECO:0000313" key="2">
    <source>
        <dbReference type="EMBL" id="GEP72106.1"/>
    </source>
</evidence>
<sequence>MTYKDRNSIKFMIVTLIASMGTSVAFGTKQVEAKPVSRSAIRTTRSVQITRLQKSNVFVSNNANIYNNLRFSKVVYHVDSDADYLPVISIKRAVIKKSPHQGIYIYVINTQNNVRGWVDAHKIAVGC</sequence>
<evidence type="ECO:0008006" key="4">
    <source>
        <dbReference type="Google" id="ProtNLM"/>
    </source>
</evidence>
<feature type="signal peptide" evidence="1">
    <location>
        <begin position="1"/>
        <end position="25"/>
    </location>
</feature>
<dbReference type="EMBL" id="BKAM01000008">
    <property type="protein sequence ID" value="GEP72106.1"/>
    <property type="molecule type" value="Genomic_DNA"/>
</dbReference>
<feature type="chain" id="PRO_5039149515" description="GW domain-containing protein" evidence="1">
    <location>
        <begin position="26"/>
        <end position="127"/>
    </location>
</feature>
<gene>
    <name evidence="2" type="ORF">LRA02_09740</name>
</gene>
<keyword evidence="1" id="KW-0732">Signal</keyword>
<comment type="caution">
    <text evidence="2">The sequence shown here is derived from an EMBL/GenBank/DDBJ whole genome shotgun (WGS) entry which is preliminary data.</text>
</comment>
<name>A0A512PLM4_9LACO</name>
<dbReference type="Proteomes" id="UP000321569">
    <property type="component" value="Unassembled WGS sequence"/>
</dbReference>
<evidence type="ECO:0000256" key="1">
    <source>
        <dbReference type="SAM" id="SignalP"/>
    </source>
</evidence>
<dbReference type="RefSeq" id="WP_054746840.1">
    <property type="nucleotide sequence ID" value="NZ_BKAM01000008.1"/>
</dbReference>
<protein>
    <recommendedName>
        <fullName evidence="4">GW domain-containing protein</fullName>
    </recommendedName>
</protein>